<keyword evidence="3" id="KW-1185">Reference proteome</keyword>
<dbReference type="InterPro" id="IPR036291">
    <property type="entry name" value="NAD(P)-bd_dom_sf"/>
</dbReference>
<comment type="caution">
    <text evidence="2">The sequence shown here is derived from an EMBL/GenBank/DDBJ whole genome shotgun (WGS) entry which is preliminary data.</text>
</comment>
<reference evidence="2 3" key="1">
    <citation type="submission" date="2020-02" db="EMBL/GenBank/DDBJ databases">
        <title>Draft genome sequence of Lactococcus sp. Hs20B0-1.</title>
        <authorList>
            <person name="Noda S."/>
            <person name="Yuki M."/>
            <person name="Ohkuma M."/>
        </authorList>
    </citation>
    <scope>NUCLEOTIDE SEQUENCE [LARGE SCALE GENOMIC DNA]</scope>
    <source>
        <strain evidence="2 3">Hs20B0-1</strain>
    </source>
</reference>
<dbReference type="EMBL" id="BLLH01000001">
    <property type="protein sequence ID" value="GFH39804.1"/>
    <property type="molecule type" value="Genomic_DNA"/>
</dbReference>
<name>A0A6A0B683_9LACT</name>
<dbReference type="Pfam" id="PF01370">
    <property type="entry name" value="Epimerase"/>
    <property type="match status" value="1"/>
</dbReference>
<organism evidence="2 3">
    <name type="scientific">Pseudolactococcus insecticola</name>
    <dbReference type="NCBI Taxonomy" id="2709158"/>
    <lineage>
        <taxon>Bacteria</taxon>
        <taxon>Bacillati</taxon>
        <taxon>Bacillota</taxon>
        <taxon>Bacilli</taxon>
        <taxon>Lactobacillales</taxon>
        <taxon>Streptococcaceae</taxon>
        <taxon>Pseudolactococcus</taxon>
    </lineage>
</organism>
<feature type="domain" description="NAD-dependent epimerase/dehydratase" evidence="1">
    <location>
        <begin position="21"/>
        <end position="239"/>
    </location>
</feature>
<dbReference type="SUPFAM" id="SSF51735">
    <property type="entry name" value="NAD(P)-binding Rossmann-fold domains"/>
    <property type="match status" value="1"/>
</dbReference>
<evidence type="ECO:0000313" key="3">
    <source>
        <dbReference type="Proteomes" id="UP000475928"/>
    </source>
</evidence>
<dbReference type="Proteomes" id="UP000475928">
    <property type="component" value="Unassembled WGS sequence"/>
</dbReference>
<evidence type="ECO:0000313" key="2">
    <source>
        <dbReference type="EMBL" id="GFH39804.1"/>
    </source>
</evidence>
<dbReference type="InterPro" id="IPR001509">
    <property type="entry name" value="Epimerase_deHydtase"/>
</dbReference>
<dbReference type="AlphaFoldDB" id="A0A6A0B683"/>
<sequence length="501" mass="57543">MNIIKKVIVKNYSKVNAMKNVLLVGGTGAIGQYLSPFLVKEGFTVYITSRSERKSNDKNVIYLQGNGKDLAWLEKLSADYKFISIVDFMMYSSDEFKERYEKLLTLSKQYFFLSSYRALADETAYITEESPRKLDVLDKYPEFSADTYGIRKAEEEELLHNASTQNWTILRPSMTFSRGRFQFGASDNNDVLRTTRGGGIILSDQMINQSTTLVYGKDVALMISKLVDNQRAIGQVFNVVTSESHTWQEVSDIYHKVFGLKLKTVLPNQDYVALTKLEGAMIDRVLSRKFDNSKLLDVTGLKESDFHSLADGLTEAWHETDFERFFMARRNWEYEAKVDFLTDTRQNLDRVSLRSKIIYFDTLAKLGKVDDFYVRESNGYWQASQLDNHLKLHRTKKDSSGPDNRWISLKIGDSIRLKKGFNYLLSLSISSTIETEFTPFFHVRTGSIQSLDRQKINKDDKNQLKINFKANSDDFTDLAFTATDFIESGDLIIESISIDPE</sequence>
<accession>A0A6A0B683</accession>
<protein>
    <recommendedName>
        <fullName evidence="1">NAD-dependent epimerase/dehydratase domain-containing protein</fullName>
    </recommendedName>
</protein>
<gene>
    <name evidence="2" type="ORF">Hs20B_02020</name>
</gene>
<proteinExistence type="predicted"/>
<evidence type="ECO:0000259" key="1">
    <source>
        <dbReference type="Pfam" id="PF01370"/>
    </source>
</evidence>
<dbReference type="Gene3D" id="3.40.50.720">
    <property type="entry name" value="NAD(P)-binding Rossmann-like Domain"/>
    <property type="match status" value="1"/>
</dbReference>